<gene>
    <name evidence="1" type="ORF">PBC4_009</name>
</gene>
<sequence>MNLDKMVKSEESWKMHVDLLRYVDCIENKALRALIKTKVLDVANTVKNSLEELEGGH</sequence>
<keyword evidence="2" id="KW-1185">Reference proteome</keyword>
<protein>
    <submittedName>
        <fullName evidence="1">Uncharacterized protein</fullName>
    </submittedName>
</protein>
<name>A0A1D6X846_9CAUD</name>
<dbReference type="EMBL" id="KT070866">
    <property type="protein sequence ID" value="AKQ08201.1"/>
    <property type="molecule type" value="Genomic_DNA"/>
</dbReference>
<organism evidence="1 2">
    <name type="scientific">Bacillus phage PBC4</name>
    <dbReference type="NCBI Taxonomy" id="1675028"/>
    <lineage>
        <taxon>Viruses</taxon>
        <taxon>Duplodnaviria</taxon>
        <taxon>Heunggongvirae</taxon>
        <taxon>Uroviricota</taxon>
        <taxon>Caudoviricetes</taxon>
        <taxon>Sejongvirinae</taxon>
        <taxon>Yihwangvirus</taxon>
        <taxon>Yihwangvirus PBC4</taxon>
    </lineage>
</organism>
<evidence type="ECO:0000313" key="1">
    <source>
        <dbReference type="EMBL" id="AKQ08201.1"/>
    </source>
</evidence>
<dbReference type="Proteomes" id="UP000224963">
    <property type="component" value="Segment"/>
</dbReference>
<reference evidence="1 2" key="1">
    <citation type="journal article" date="2016" name="FEMS Microbiol. Lett.">
        <title>Characterization of LysPBC4, a novel Bacillus cereus-specific endolysin of bacteriophage PBC4.</title>
        <authorList>
            <person name="Na H."/>
            <person name="Kong M."/>
            <person name="Ryu S."/>
        </authorList>
    </citation>
    <scope>NUCLEOTIDE SEQUENCE [LARGE SCALE GENOMIC DNA]</scope>
</reference>
<accession>A0A1D6X846</accession>
<evidence type="ECO:0000313" key="2">
    <source>
        <dbReference type="Proteomes" id="UP000224963"/>
    </source>
</evidence>
<proteinExistence type="predicted"/>